<dbReference type="Proteomes" id="UP000245627">
    <property type="component" value="Unassembled WGS sequence"/>
</dbReference>
<dbReference type="RefSeq" id="WP_116774826.1">
    <property type="nucleotide sequence ID" value="NZ_QDKG01000001.1"/>
</dbReference>
<comment type="caution">
    <text evidence="1">The sequence shown here is derived from an EMBL/GenBank/DDBJ whole genome shotgun (WGS) entry which is preliminary data.</text>
</comment>
<accession>A0A2T8HNG7</accession>
<sequence>MIHKGQYVKGLMKKLGVKQDNLTDKSDPMFVGFGKNTIINLLKKEDYVKSEDIAKINAILDAIGATKEDISRVFEYSAKATAKPIAEIAHPQIEQGLKEISPGYYLLTAELIPIHAQAGYLLGYQDREYIDTLPLYTTTVDKFVTGTYKYFEASGDSMDNGDIREAIPDGTVMLCREVARQYWQSKLHTHSWPNFVFVHRQEGIVVKQVASQDLETGTLLLRSLNPDKDKYPDYEVKMDDLLQIYNVVKRVLE</sequence>
<dbReference type="OrthoDB" id="3831186at2"/>
<evidence type="ECO:0008006" key="3">
    <source>
        <dbReference type="Google" id="ProtNLM"/>
    </source>
</evidence>
<dbReference type="Gene3D" id="2.10.109.10">
    <property type="entry name" value="Umud Fragment, subunit A"/>
    <property type="match status" value="1"/>
</dbReference>
<protein>
    <recommendedName>
        <fullName evidence="3">Peptidase S24/S26A/S26B/S26C domain-containing protein</fullName>
    </recommendedName>
</protein>
<keyword evidence="2" id="KW-1185">Reference proteome</keyword>
<dbReference type="EMBL" id="QDKG01000001">
    <property type="protein sequence ID" value="PVH26971.1"/>
    <property type="molecule type" value="Genomic_DNA"/>
</dbReference>
<name>A0A2T8HNG7_9SPHI</name>
<dbReference type="AlphaFoldDB" id="A0A2T8HNG7"/>
<evidence type="ECO:0000313" key="1">
    <source>
        <dbReference type="EMBL" id="PVH26971.1"/>
    </source>
</evidence>
<gene>
    <name evidence="1" type="ORF">DC487_05090</name>
</gene>
<organism evidence="1 2">
    <name type="scientific">Sphingobacterium corticibacter</name>
    <dbReference type="NCBI Taxonomy" id="2171749"/>
    <lineage>
        <taxon>Bacteria</taxon>
        <taxon>Pseudomonadati</taxon>
        <taxon>Bacteroidota</taxon>
        <taxon>Sphingobacteriia</taxon>
        <taxon>Sphingobacteriales</taxon>
        <taxon>Sphingobacteriaceae</taxon>
        <taxon>Sphingobacterium</taxon>
    </lineage>
</organism>
<reference evidence="1 2" key="1">
    <citation type="submission" date="2018-04" db="EMBL/GenBank/DDBJ databases">
        <title>Sphingobacterium cortibacter sp. nov.</title>
        <authorList>
            <person name="Li Y."/>
        </authorList>
    </citation>
    <scope>NUCLEOTIDE SEQUENCE [LARGE SCALE GENOMIC DNA]</scope>
    <source>
        <strain evidence="1 2">2c-3</strain>
    </source>
</reference>
<proteinExistence type="predicted"/>
<evidence type="ECO:0000313" key="2">
    <source>
        <dbReference type="Proteomes" id="UP000245627"/>
    </source>
</evidence>